<gene>
    <name evidence="1" type="ORF">PYK22_02581</name>
</gene>
<dbReference type="Proteomes" id="UP000031518">
    <property type="component" value="Unassembled WGS sequence"/>
</dbReference>
<reference evidence="1 2" key="1">
    <citation type="submission" date="2013-12" db="EMBL/GenBank/DDBJ databases">
        <authorList>
            <person name="Stott M."/>
        </authorList>
    </citation>
    <scope>NUCLEOTIDE SEQUENCE [LARGE SCALE GENOMIC DNA]</scope>
    <source>
        <strain evidence="1 2">K22</strain>
    </source>
</reference>
<sequence length="106" mass="13028">MNPHRFQTPKRAAHMQIDEQLNRLEEDIRRLKIEFDIFFNGGAKRPPYDTKNRVETMIKRLGDDRTLNFTQRYRYNTLVSRYTALRELWRRTLQEREEGPHRPLLR</sequence>
<dbReference type="STRING" id="454194.PYK22_02581"/>
<evidence type="ECO:0000313" key="1">
    <source>
        <dbReference type="EMBL" id="CDM66550.1"/>
    </source>
</evidence>
<organism evidence="1 2">
    <name type="scientific">Pyrinomonas methylaliphatogenes</name>
    <dbReference type="NCBI Taxonomy" id="454194"/>
    <lineage>
        <taxon>Bacteria</taxon>
        <taxon>Pseudomonadati</taxon>
        <taxon>Acidobacteriota</taxon>
        <taxon>Blastocatellia</taxon>
        <taxon>Blastocatellales</taxon>
        <taxon>Pyrinomonadaceae</taxon>
        <taxon>Pyrinomonas</taxon>
    </lineage>
</organism>
<reference evidence="1 2" key="2">
    <citation type="submission" date="2015-01" db="EMBL/GenBank/DDBJ databases">
        <title>Complete genome sequence of Pyrinomonas methylaliphatogenes type strain K22T.</title>
        <authorList>
            <person name="Lee K.C.Y."/>
            <person name="Power J.F."/>
            <person name="Dunfield P.F."/>
            <person name="Morgan X.C."/>
            <person name="Huttenhower C."/>
            <person name="Stott M.B."/>
        </authorList>
    </citation>
    <scope>NUCLEOTIDE SEQUENCE [LARGE SCALE GENOMIC DNA]</scope>
    <source>
        <strain evidence="1 2">K22</strain>
    </source>
</reference>
<dbReference type="AlphaFoldDB" id="A0A0B6X2I2"/>
<proteinExistence type="predicted"/>
<dbReference type="EMBL" id="CBXV010000008">
    <property type="protein sequence ID" value="CDM66550.1"/>
    <property type="molecule type" value="Genomic_DNA"/>
</dbReference>
<name>A0A0B6X2I2_9BACT</name>
<dbReference type="OrthoDB" id="117492at2"/>
<keyword evidence="2" id="KW-1185">Reference proteome</keyword>
<evidence type="ECO:0000313" key="2">
    <source>
        <dbReference type="Proteomes" id="UP000031518"/>
    </source>
</evidence>
<protein>
    <submittedName>
        <fullName evidence="1">Uncharacterized protein</fullName>
    </submittedName>
</protein>
<accession>A0A0B6X2I2</accession>
<dbReference type="RefSeq" id="WP_157770865.1">
    <property type="nucleotide sequence ID" value="NZ_CBXV010000008.1"/>
</dbReference>